<dbReference type="PANTHER" id="PTHR46244">
    <property type="entry name" value="PHOSPHOENOLPYRUVATE-PROTEIN PHOSPHOTRANSFERASE"/>
    <property type="match status" value="1"/>
</dbReference>
<evidence type="ECO:0000256" key="20">
    <source>
        <dbReference type="PIRSR" id="PIRSR000732-3"/>
    </source>
</evidence>
<dbReference type="PIRSF" id="PIRSF000732">
    <property type="entry name" value="PTS_enzyme_I"/>
    <property type="match status" value="1"/>
</dbReference>
<dbReference type="RefSeq" id="WP_188530881.1">
    <property type="nucleotide sequence ID" value="NZ_BMGR01000005.1"/>
</dbReference>
<evidence type="ECO:0000256" key="16">
    <source>
        <dbReference type="ARBA" id="ARBA00033235"/>
    </source>
</evidence>
<comment type="cofactor">
    <cofactor evidence="2 17 20">
        <name>Mg(2+)</name>
        <dbReference type="ChEBI" id="CHEBI:18420"/>
    </cofactor>
</comment>
<evidence type="ECO:0000256" key="12">
    <source>
        <dbReference type="ARBA" id="ARBA00022683"/>
    </source>
</evidence>
<evidence type="ECO:0000259" key="21">
    <source>
        <dbReference type="Pfam" id="PF00391"/>
    </source>
</evidence>
<feature type="binding site" evidence="19">
    <location>
        <position position="340"/>
    </location>
    <ligand>
        <name>phosphoenolpyruvate</name>
        <dbReference type="ChEBI" id="CHEBI:58702"/>
    </ligand>
</feature>
<evidence type="ECO:0000259" key="22">
    <source>
        <dbReference type="Pfam" id="PF02896"/>
    </source>
</evidence>
<evidence type="ECO:0000256" key="11">
    <source>
        <dbReference type="ARBA" id="ARBA00022679"/>
    </source>
</evidence>
<keyword evidence="15 17" id="KW-0460">Magnesium</keyword>
<dbReference type="EC" id="2.7.3.9" evidence="6 17"/>
<evidence type="ECO:0000256" key="1">
    <source>
        <dbReference type="ARBA" id="ARBA00000683"/>
    </source>
</evidence>
<dbReference type="InterPro" id="IPR023151">
    <property type="entry name" value="PEP_util_CS"/>
</dbReference>
<feature type="active site" description="Tele-phosphohistidine intermediate" evidence="18">
    <location>
        <position position="197"/>
    </location>
</feature>
<keyword evidence="9 17" id="KW-0963">Cytoplasm</keyword>
<comment type="subcellular location">
    <subcellularLocation>
        <location evidence="4 17">Cytoplasm</location>
    </subcellularLocation>
</comment>
<dbReference type="Proteomes" id="UP000644756">
    <property type="component" value="Unassembled WGS sequence"/>
</dbReference>
<dbReference type="InterPro" id="IPR006318">
    <property type="entry name" value="PTS_EI-like"/>
</dbReference>
<evidence type="ECO:0000256" key="15">
    <source>
        <dbReference type="ARBA" id="ARBA00022842"/>
    </source>
</evidence>
<dbReference type="GO" id="GO:0009401">
    <property type="term" value="P:phosphoenolpyruvate-dependent sugar phosphotransferase system"/>
    <property type="evidence" value="ECO:0007669"/>
    <property type="project" value="UniProtKB-KW"/>
</dbReference>
<comment type="catalytic activity">
    <reaction evidence="1 17">
        <text>L-histidyl-[protein] + phosphoenolpyruvate = N(pros)-phospho-L-histidyl-[protein] + pyruvate</text>
        <dbReference type="Rhea" id="RHEA:23880"/>
        <dbReference type="Rhea" id="RHEA-COMP:9745"/>
        <dbReference type="Rhea" id="RHEA-COMP:9746"/>
        <dbReference type="ChEBI" id="CHEBI:15361"/>
        <dbReference type="ChEBI" id="CHEBI:29979"/>
        <dbReference type="ChEBI" id="CHEBI:58702"/>
        <dbReference type="ChEBI" id="CHEBI:64837"/>
        <dbReference type="EC" id="2.7.3.9"/>
    </reaction>
</comment>
<dbReference type="Pfam" id="PF02896">
    <property type="entry name" value="PEP-utilizers_C"/>
    <property type="match status" value="1"/>
</dbReference>
<feature type="domain" description="Phosphotransferase system enzyme I N-terminal" evidence="23">
    <location>
        <begin position="10"/>
        <end position="134"/>
    </location>
</feature>
<dbReference type="Pfam" id="PF05524">
    <property type="entry name" value="PEP-utilisers_N"/>
    <property type="match status" value="1"/>
</dbReference>
<dbReference type="GO" id="GO:0046872">
    <property type="term" value="F:metal ion binding"/>
    <property type="evidence" value="ECO:0007669"/>
    <property type="project" value="UniProtKB-KW"/>
</dbReference>
<evidence type="ECO:0000256" key="14">
    <source>
        <dbReference type="ARBA" id="ARBA00022777"/>
    </source>
</evidence>
<dbReference type="GO" id="GO:0005737">
    <property type="term" value="C:cytoplasm"/>
    <property type="evidence" value="ECO:0007669"/>
    <property type="project" value="UniProtKB-SubCell"/>
</dbReference>
<dbReference type="PROSITE" id="PS00742">
    <property type="entry name" value="PEP_ENZYMES_2"/>
    <property type="match status" value="1"/>
</dbReference>
<evidence type="ECO:0000259" key="23">
    <source>
        <dbReference type="Pfam" id="PF05524"/>
    </source>
</evidence>
<evidence type="ECO:0000256" key="8">
    <source>
        <dbReference type="ARBA" id="ARBA00022448"/>
    </source>
</evidence>
<evidence type="ECO:0000256" key="5">
    <source>
        <dbReference type="ARBA" id="ARBA00007837"/>
    </source>
</evidence>
<dbReference type="GO" id="GO:0008965">
    <property type="term" value="F:phosphoenolpyruvate-protein phosphotransferase activity"/>
    <property type="evidence" value="ECO:0007669"/>
    <property type="project" value="UniProtKB-EC"/>
</dbReference>
<dbReference type="SUPFAM" id="SSF47831">
    <property type="entry name" value="Enzyme I of the PEP:sugar phosphotransferase system HPr-binding (sub)domain"/>
    <property type="match status" value="1"/>
</dbReference>
<feature type="binding site" evidence="19">
    <location>
        <position position="304"/>
    </location>
    <ligand>
        <name>phosphoenolpyruvate</name>
        <dbReference type="ChEBI" id="CHEBI:58702"/>
    </ligand>
</feature>
<keyword evidence="12 17" id="KW-0598">Phosphotransferase system</keyword>
<dbReference type="SUPFAM" id="SSF52009">
    <property type="entry name" value="Phosphohistidine domain"/>
    <property type="match status" value="1"/>
</dbReference>
<gene>
    <name evidence="24" type="primary">ptsI</name>
    <name evidence="24" type="ORF">GCM10010916_19780</name>
</gene>
<comment type="function">
    <text evidence="3 17">General (non sugar-specific) component of the phosphoenolpyruvate-dependent sugar phosphotransferase system (sugar PTS). This major carbohydrate active-transport system catalyzes the phosphorylation of incoming sugar substrates concomitantly with their translocation across the cell membrane. Enzyme I transfers the phosphoryl group from phosphoenolpyruvate (PEP) to the phosphoryl carrier protein (HPr).</text>
</comment>
<name>A0A917D0B3_9BACL</name>
<dbReference type="AlphaFoldDB" id="A0A917D0B3"/>
<dbReference type="InterPro" id="IPR040442">
    <property type="entry name" value="Pyrv_kinase-like_dom_sf"/>
</dbReference>
<protein>
    <recommendedName>
        <fullName evidence="7 17">Phosphoenolpyruvate-protein phosphotransferase</fullName>
        <ecNumber evidence="6 17">2.7.3.9</ecNumber>
    </recommendedName>
    <alternativeName>
        <fullName evidence="16 17">Phosphotransferase system, enzyme I</fullName>
    </alternativeName>
</protein>
<keyword evidence="8 17" id="KW-0813">Transport</keyword>
<dbReference type="InterPro" id="IPR000121">
    <property type="entry name" value="PEP_util_C"/>
</dbReference>
<evidence type="ECO:0000256" key="9">
    <source>
        <dbReference type="ARBA" id="ARBA00022490"/>
    </source>
</evidence>
<feature type="binding site" evidence="20">
    <location>
        <position position="439"/>
    </location>
    <ligand>
        <name>Mg(2+)</name>
        <dbReference type="ChEBI" id="CHEBI:18420"/>
    </ligand>
</feature>
<comment type="similarity">
    <text evidence="5 17">Belongs to the PEP-utilizing enzyme family.</text>
</comment>
<reference evidence="24" key="1">
    <citation type="journal article" date="2014" name="Int. J. Syst. Evol. Microbiol.">
        <title>Complete genome sequence of Corynebacterium casei LMG S-19264T (=DSM 44701T), isolated from a smear-ripened cheese.</title>
        <authorList>
            <consortium name="US DOE Joint Genome Institute (JGI-PGF)"/>
            <person name="Walter F."/>
            <person name="Albersmeier A."/>
            <person name="Kalinowski J."/>
            <person name="Ruckert C."/>
        </authorList>
    </citation>
    <scope>NUCLEOTIDE SEQUENCE</scope>
    <source>
        <strain evidence="24">CGMCC 1.12987</strain>
    </source>
</reference>
<dbReference type="InterPro" id="IPR050499">
    <property type="entry name" value="PEP-utilizing_PTS_enzyme"/>
</dbReference>
<dbReference type="PRINTS" id="PR01736">
    <property type="entry name" value="PHPHTRNFRASE"/>
</dbReference>
<keyword evidence="14 17" id="KW-0418">Kinase</keyword>
<evidence type="ECO:0000256" key="13">
    <source>
        <dbReference type="ARBA" id="ARBA00022723"/>
    </source>
</evidence>
<keyword evidence="10 17" id="KW-0762">Sugar transport</keyword>
<dbReference type="InterPro" id="IPR036637">
    <property type="entry name" value="Phosphohistidine_dom_sf"/>
</dbReference>
<keyword evidence="13 17" id="KW-0479">Metal-binding</keyword>
<keyword evidence="11 17" id="KW-0808">Transferase</keyword>
<comment type="caution">
    <text evidence="24">The sequence shown here is derived from an EMBL/GenBank/DDBJ whole genome shotgun (WGS) entry which is preliminary data.</text>
</comment>
<dbReference type="InterPro" id="IPR024692">
    <property type="entry name" value="PTS_EI"/>
</dbReference>
<reference evidence="24" key="2">
    <citation type="submission" date="2020-09" db="EMBL/GenBank/DDBJ databases">
        <authorList>
            <person name="Sun Q."/>
            <person name="Zhou Y."/>
        </authorList>
    </citation>
    <scope>NUCLEOTIDE SEQUENCE</scope>
    <source>
        <strain evidence="24">CGMCC 1.12987</strain>
    </source>
</reference>
<dbReference type="InterPro" id="IPR015813">
    <property type="entry name" value="Pyrv/PenolPyrv_kinase-like_dom"/>
</dbReference>
<dbReference type="Gene3D" id="3.50.30.10">
    <property type="entry name" value="Phosphohistidine domain"/>
    <property type="match status" value="1"/>
</dbReference>
<evidence type="ECO:0000256" key="18">
    <source>
        <dbReference type="PIRSR" id="PIRSR000732-1"/>
    </source>
</evidence>
<evidence type="ECO:0000256" key="19">
    <source>
        <dbReference type="PIRSR" id="PIRSR000732-2"/>
    </source>
</evidence>
<dbReference type="InterPro" id="IPR008279">
    <property type="entry name" value="PEP-util_enz_mobile_dom"/>
</dbReference>
<feature type="binding site" evidence="20">
    <location>
        <position position="463"/>
    </location>
    <ligand>
        <name>Mg(2+)</name>
        <dbReference type="ChEBI" id="CHEBI:18420"/>
    </ligand>
</feature>
<feature type="binding site" evidence="19">
    <location>
        <begin position="462"/>
        <end position="463"/>
    </location>
    <ligand>
        <name>phosphoenolpyruvate</name>
        <dbReference type="ChEBI" id="CHEBI:58702"/>
    </ligand>
</feature>
<dbReference type="SUPFAM" id="SSF51621">
    <property type="entry name" value="Phosphoenolpyruvate/pyruvate domain"/>
    <property type="match status" value="1"/>
</dbReference>
<evidence type="ECO:0000313" key="25">
    <source>
        <dbReference type="Proteomes" id="UP000644756"/>
    </source>
</evidence>
<evidence type="ECO:0000256" key="6">
    <source>
        <dbReference type="ARBA" id="ARBA00012232"/>
    </source>
</evidence>
<evidence type="ECO:0000256" key="3">
    <source>
        <dbReference type="ARBA" id="ARBA00002728"/>
    </source>
</evidence>
<dbReference type="GO" id="GO:0016301">
    <property type="term" value="F:kinase activity"/>
    <property type="evidence" value="ECO:0007669"/>
    <property type="project" value="UniProtKB-KW"/>
</dbReference>
<dbReference type="Gene3D" id="1.10.274.10">
    <property type="entry name" value="PtsI, HPr-binding domain"/>
    <property type="match status" value="1"/>
</dbReference>
<dbReference type="PANTHER" id="PTHR46244:SF3">
    <property type="entry name" value="PHOSPHOENOLPYRUVATE-PROTEIN PHOSPHOTRANSFERASE"/>
    <property type="match status" value="1"/>
</dbReference>
<evidence type="ECO:0000256" key="10">
    <source>
        <dbReference type="ARBA" id="ARBA00022597"/>
    </source>
</evidence>
<keyword evidence="25" id="KW-1185">Reference proteome</keyword>
<dbReference type="Pfam" id="PF00391">
    <property type="entry name" value="PEP-utilizers"/>
    <property type="match status" value="1"/>
</dbReference>
<feature type="binding site" evidence="19">
    <location>
        <position position="473"/>
    </location>
    <ligand>
        <name>phosphoenolpyruvate</name>
        <dbReference type="ChEBI" id="CHEBI:58702"/>
    </ligand>
</feature>
<organism evidence="24 25">
    <name type="scientific">Paenibacillus abyssi</name>
    <dbReference type="NCBI Taxonomy" id="1340531"/>
    <lineage>
        <taxon>Bacteria</taxon>
        <taxon>Bacillati</taxon>
        <taxon>Bacillota</taxon>
        <taxon>Bacilli</taxon>
        <taxon>Bacillales</taxon>
        <taxon>Paenibacillaceae</taxon>
        <taxon>Paenibacillus</taxon>
    </lineage>
</organism>
<feature type="domain" description="PEP-utilising enzyme C-terminal" evidence="22">
    <location>
        <begin position="265"/>
        <end position="548"/>
    </location>
</feature>
<feature type="domain" description="PEP-utilising enzyme mobile" evidence="21">
    <location>
        <begin position="161"/>
        <end position="233"/>
    </location>
</feature>
<proteinExistence type="inferred from homology"/>
<dbReference type="Gene3D" id="3.20.20.60">
    <property type="entry name" value="Phosphoenolpyruvate-binding domains"/>
    <property type="match status" value="1"/>
</dbReference>
<dbReference type="EMBL" id="BMGR01000005">
    <property type="protein sequence ID" value="GGG02720.1"/>
    <property type="molecule type" value="Genomic_DNA"/>
</dbReference>
<accession>A0A917D0B3</accession>
<feature type="active site" description="Proton donor" evidence="18">
    <location>
        <position position="510"/>
    </location>
</feature>
<evidence type="ECO:0000313" key="24">
    <source>
        <dbReference type="EMBL" id="GGG02720.1"/>
    </source>
</evidence>
<sequence>MTQTAEKHIQGLGVSEGVRIGKAFVYSPFRLSSETDMEKKTDHPEQELERLQTAKERCIAELDALIIRAQETLGEEKAAILKGQVSFLNDPSFYPPMQKLIQNDSWSAETAIHRTVNQVAGLFESMANEYMRERAADVRDVGSRLMAQLVSHQGNRLSDINEQVIIVADDLSPSDTVQLDKQLVLGFVTRIGGKTSHTAILANSLGIAAVLGIGDALDQIAHGNELVLDGSTGEVIMNPDQATIDVYLEKLQAEEAERERLLVYADRAAVTTDGFTVEIAANIGTPEEAEGLPGKGAEAVGLYRTEFLFMSQLEMPSEQTQYEAYRKTAEAMSGRPVIIRTLDIGGDKELPYLDLPEEMNPFLGYRAIRLCLDRRELLLTQLRAILRASAHGPLKIMFPMISGLEEWRQAKGMYEEARKQLTDEGVSMADKIELGIMIEIPSAALMADRFAKEVDFFSIGTNDLVQYTVAVDRMNEKVSYLYDYFHPAVIQLIKQVIDASNRHGKWTGMCGSMAGDPLAAPLLLGLGLHEWSMSPTAIQKVKQTITTLDRSACIALTGQILELDTPAEIRQALADFLNE</sequence>
<dbReference type="InterPro" id="IPR036618">
    <property type="entry name" value="PtsI_HPr-bd_sf"/>
</dbReference>
<dbReference type="InterPro" id="IPR008731">
    <property type="entry name" value="PTS_EIN"/>
</dbReference>
<evidence type="ECO:0000256" key="4">
    <source>
        <dbReference type="ARBA" id="ARBA00004496"/>
    </source>
</evidence>
<dbReference type="NCBIfam" id="TIGR01417">
    <property type="entry name" value="PTS_I_fam"/>
    <property type="match status" value="1"/>
</dbReference>
<evidence type="ECO:0000256" key="2">
    <source>
        <dbReference type="ARBA" id="ARBA00001946"/>
    </source>
</evidence>
<evidence type="ECO:0000256" key="17">
    <source>
        <dbReference type="PIRNR" id="PIRNR000732"/>
    </source>
</evidence>
<evidence type="ECO:0000256" key="7">
    <source>
        <dbReference type="ARBA" id="ARBA00016544"/>
    </source>
</evidence>